<dbReference type="SUPFAM" id="SSF143414">
    <property type="entry name" value="CcmK-like"/>
    <property type="match status" value="2"/>
</dbReference>
<dbReference type="PANTHER" id="PTHR33941">
    <property type="entry name" value="PROPANEDIOL UTILIZATION PROTEIN PDUA"/>
    <property type="match status" value="1"/>
</dbReference>
<dbReference type="AlphaFoldDB" id="Q30W80"/>
<evidence type="ECO:0000313" key="5">
    <source>
        <dbReference type="EMBL" id="ABB40066.1"/>
    </source>
</evidence>
<dbReference type="PROSITE" id="PS51930">
    <property type="entry name" value="BMC_2"/>
    <property type="match status" value="2"/>
</dbReference>
<dbReference type="InterPro" id="IPR037233">
    <property type="entry name" value="CcmK-like_sf"/>
</dbReference>
<dbReference type="CDD" id="cd07054">
    <property type="entry name" value="BMC_PduT_repeat2"/>
    <property type="match status" value="1"/>
</dbReference>
<dbReference type="InterPro" id="IPR000249">
    <property type="entry name" value="BMC_dom"/>
</dbReference>
<evidence type="ECO:0000256" key="3">
    <source>
        <dbReference type="PROSITE-ProRule" id="PRU01278"/>
    </source>
</evidence>
<feature type="domain" description="BMC" evidence="4">
    <location>
        <begin position="94"/>
        <end position="178"/>
    </location>
</feature>
<accession>Q30W80</accession>
<dbReference type="CDD" id="cd07053">
    <property type="entry name" value="BMC_PduT_repeat1"/>
    <property type="match status" value="1"/>
</dbReference>
<evidence type="ECO:0000259" key="4">
    <source>
        <dbReference type="PROSITE" id="PS51930"/>
    </source>
</evidence>
<proteinExistence type="inferred from homology"/>
<name>Q30W80_OLEA2</name>
<organism evidence="5 6">
    <name type="scientific">Oleidesulfovibrio alaskensis (strain ATCC BAA-1058 / DSM 17464 / G20)</name>
    <name type="common">Desulfovibrio alaskensis</name>
    <dbReference type="NCBI Taxonomy" id="207559"/>
    <lineage>
        <taxon>Bacteria</taxon>
        <taxon>Pseudomonadati</taxon>
        <taxon>Thermodesulfobacteriota</taxon>
        <taxon>Desulfovibrionia</taxon>
        <taxon>Desulfovibrionales</taxon>
        <taxon>Desulfovibrionaceae</taxon>
        <taxon>Oleidesulfovibrio</taxon>
    </lineage>
</organism>
<evidence type="ECO:0000313" key="6">
    <source>
        <dbReference type="Proteomes" id="UP000002710"/>
    </source>
</evidence>
<dbReference type="InterPro" id="IPR050575">
    <property type="entry name" value="BMC_shell"/>
</dbReference>
<dbReference type="SMART" id="SM00877">
    <property type="entry name" value="BMC"/>
    <property type="match status" value="2"/>
</dbReference>
<dbReference type="Gene3D" id="3.30.70.1710">
    <property type="match status" value="2"/>
</dbReference>
<keyword evidence="6" id="KW-1185">Reference proteome</keyword>
<comment type="subcellular location">
    <subcellularLocation>
        <location evidence="1">Bacterial microcompartment</location>
    </subcellularLocation>
</comment>
<evidence type="ECO:0000256" key="2">
    <source>
        <dbReference type="ARBA" id="ARBA00024446"/>
    </source>
</evidence>
<dbReference type="HOGENOM" id="CLU_115793_0_0_7"/>
<comment type="similarity">
    <text evidence="3">Belongs to the bacterial microcompartments protein family.</text>
</comment>
<dbReference type="KEGG" id="dde:Dde_3272"/>
<dbReference type="EMBL" id="CP000112">
    <property type="protein sequence ID" value="ABB40066.1"/>
    <property type="molecule type" value="Genomic_DNA"/>
</dbReference>
<feature type="domain" description="BMC" evidence="4">
    <location>
        <begin position="3"/>
        <end position="88"/>
    </location>
</feature>
<dbReference type="eggNOG" id="COG4577">
    <property type="taxonomic scope" value="Bacteria"/>
</dbReference>
<reference evidence="5 6" key="1">
    <citation type="journal article" date="2011" name="J. Bacteriol.">
        <title>Complete genome sequence and updated annotation of Desulfovibrio alaskensis G20.</title>
        <authorList>
            <person name="Hauser L.J."/>
            <person name="Land M.L."/>
            <person name="Brown S.D."/>
            <person name="Larimer F."/>
            <person name="Keller K.L."/>
            <person name="Rapp-Giles B.J."/>
            <person name="Price M.N."/>
            <person name="Lin M."/>
            <person name="Bruce D.C."/>
            <person name="Detter J.C."/>
            <person name="Tapia R."/>
            <person name="Han C.S."/>
            <person name="Goodwin L.A."/>
            <person name="Cheng J.F."/>
            <person name="Pitluck S."/>
            <person name="Copeland A."/>
            <person name="Lucas S."/>
            <person name="Nolan M."/>
            <person name="Lapidus A.L."/>
            <person name="Palumbo A.V."/>
            <person name="Wall J.D."/>
        </authorList>
    </citation>
    <scope>NUCLEOTIDE SEQUENCE [LARGE SCALE GENOMIC DNA]</scope>
    <source>
        <strain evidence="6">ATCC BAA 1058 / DSM 17464 / G20</strain>
    </source>
</reference>
<dbReference type="STRING" id="207559.Dde_3272"/>
<dbReference type="GO" id="GO:0031469">
    <property type="term" value="C:bacterial microcompartment"/>
    <property type="evidence" value="ECO:0007669"/>
    <property type="project" value="UniProtKB-SubCell"/>
</dbReference>
<dbReference type="InterPro" id="IPR044872">
    <property type="entry name" value="CcmK/CsoS1_BMC"/>
</dbReference>
<dbReference type="Pfam" id="PF00936">
    <property type="entry name" value="BMC"/>
    <property type="match status" value="2"/>
</dbReference>
<dbReference type="Proteomes" id="UP000002710">
    <property type="component" value="Chromosome"/>
</dbReference>
<sequence length="182" mass="18378">MDTLGLVESRSIAAGVNLADGMVKVAQVELVRAGTICSGRYFICLGGDRQAVQTAVSHAEQSGSALAGSYVISGVSPQVLAVLKKSVQPGTPGALGVVECRTVSAGIAAADAAVKRSGISLLRLVTGQGINGKSYFVFSGDVASVQEAADAAKTALGRHLIESVVIARPDASVVRALTSGVR</sequence>
<evidence type="ECO:0000256" key="1">
    <source>
        <dbReference type="ARBA" id="ARBA00024322"/>
    </source>
</evidence>
<keyword evidence="2" id="KW-1283">Bacterial microcompartment</keyword>
<dbReference type="InterPro" id="IPR011238">
    <property type="entry name" value="Micro_shell_prot_PduT"/>
</dbReference>
<protein>
    <submittedName>
        <fullName evidence="5">Microcompartments protein</fullName>
    </submittedName>
</protein>
<dbReference type="PIRSF" id="PIRSF034834">
    <property type="entry name" value="PduT"/>
    <property type="match status" value="1"/>
</dbReference>
<gene>
    <name evidence="5" type="ordered locus">Dde_3272</name>
</gene>
<dbReference type="PANTHER" id="PTHR33941:SF11">
    <property type="entry name" value="BACTERIAL MICROCOMPARTMENT SHELL PROTEIN PDUJ"/>
    <property type="match status" value="1"/>
</dbReference>
<dbReference type="RefSeq" id="WP_011369010.1">
    <property type="nucleotide sequence ID" value="NC_007519.1"/>
</dbReference>